<feature type="compositionally biased region" description="Acidic residues" evidence="1">
    <location>
        <begin position="118"/>
        <end position="136"/>
    </location>
</feature>
<gene>
    <name evidence="2" type="ORF">BN1723_012344</name>
</gene>
<feature type="compositionally biased region" description="Polar residues" evidence="1">
    <location>
        <begin position="164"/>
        <end position="174"/>
    </location>
</feature>
<reference evidence="3" key="1">
    <citation type="submission" date="2015-05" db="EMBL/GenBank/DDBJ databases">
        <authorList>
            <person name="Fogelqvist Johan"/>
        </authorList>
    </citation>
    <scope>NUCLEOTIDE SEQUENCE [LARGE SCALE GENOMIC DNA]</scope>
</reference>
<name>A0A0G4LH46_VERLO</name>
<feature type="compositionally biased region" description="Low complexity" evidence="1">
    <location>
        <begin position="83"/>
        <end position="96"/>
    </location>
</feature>
<feature type="compositionally biased region" description="Basic and acidic residues" evidence="1">
    <location>
        <begin position="26"/>
        <end position="42"/>
    </location>
</feature>
<dbReference type="Proteomes" id="UP000045706">
    <property type="component" value="Unassembled WGS sequence"/>
</dbReference>
<feature type="compositionally biased region" description="Polar residues" evidence="1">
    <location>
        <begin position="192"/>
        <end position="204"/>
    </location>
</feature>
<sequence>MLMAYYHYGEESDRRPGRSRQAHPRPHVDWLETGETVHDSLPRRTRRGHIIQYAEEPPSSMRRSQTTWSERSSPAQVATMPLRTRAATVTTMTMPVGRGVDHHRHQPHHHRASRHYEDEDEEDEDEDDEDEDEDESPAGSRRNLRRGMSPRSKNMASFKDAPGTLNQTTISTAVKRTGVGDAGSDEVLLSTIPKTKTRPPTNLQ</sequence>
<evidence type="ECO:0000313" key="3">
    <source>
        <dbReference type="Proteomes" id="UP000045706"/>
    </source>
</evidence>
<feature type="compositionally biased region" description="Basic residues" evidence="1">
    <location>
        <begin position="101"/>
        <end position="113"/>
    </location>
</feature>
<proteinExistence type="predicted"/>
<feature type="non-terminal residue" evidence="2">
    <location>
        <position position="204"/>
    </location>
</feature>
<feature type="compositionally biased region" description="Polar residues" evidence="1">
    <location>
        <begin position="61"/>
        <end position="76"/>
    </location>
</feature>
<feature type="region of interest" description="Disordered" evidence="1">
    <location>
        <begin position="1"/>
        <end position="204"/>
    </location>
</feature>
<dbReference type="EMBL" id="CVQI01011780">
    <property type="protein sequence ID" value="CRK21318.1"/>
    <property type="molecule type" value="Genomic_DNA"/>
</dbReference>
<accession>A0A0G4LH46</accession>
<evidence type="ECO:0000256" key="1">
    <source>
        <dbReference type="SAM" id="MobiDB-lite"/>
    </source>
</evidence>
<organism evidence="2 3">
    <name type="scientific">Verticillium longisporum</name>
    <name type="common">Verticillium dahliae var. longisporum</name>
    <dbReference type="NCBI Taxonomy" id="100787"/>
    <lineage>
        <taxon>Eukaryota</taxon>
        <taxon>Fungi</taxon>
        <taxon>Dikarya</taxon>
        <taxon>Ascomycota</taxon>
        <taxon>Pezizomycotina</taxon>
        <taxon>Sordariomycetes</taxon>
        <taxon>Hypocreomycetidae</taxon>
        <taxon>Glomerellales</taxon>
        <taxon>Plectosphaerellaceae</taxon>
        <taxon>Verticillium</taxon>
    </lineage>
</organism>
<protein>
    <submittedName>
        <fullName evidence="2">Uncharacterized protein</fullName>
    </submittedName>
</protein>
<dbReference type="AlphaFoldDB" id="A0A0G4LH46"/>
<evidence type="ECO:0000313" key="2">
    <source>
        <dbReference type="EMBL" id="CRK21318.1"/>
    </source>
</evidence>